<accession>A0A9P6CNM4</accession>
<organism evidence="1 2">
    <name type="scientific">Collybia nuda</name>
    <dbReference type="NCBI Taxonomy" id="64659"/>
    <lineage>
        <taxon>Eukaryota</taxon>
        <taxon>Fungi</taxon>
        <taxon>Dikarya</taxon>
        <taxon>Basidiomycota</taxon>
        <taxon>Agaricomycotina</taxon>
        <taxon>Agaricomycetes</taxon>
        <taxon>Agaricomycetidae</taxon>
        <taxon>Agaricales</taxon>
        <taxon>Tricholomatineae</taxon>
        <taxon>Clitocybaceae</taxon>
        <taxon>Collybia</taxon>
    </lineage>
</organism>
<dbReference type="PANTHER" id="PTHR46579:SF1">
    <property type="entry name" value="F5_8 TYPE C DOMAIN-CONTAINING PROTEIN"/>
    <property type="match status" value="1"/>
</dbReference>
<proteinExistence type="predicted"/>
<evidence type="ECO:0000313" key="2">
    <source>
        <dbReference type="Proteomes" id="UP000807353"/>
    </source>
</evidence>
<evidence type="ECO:0000313" key="1">
    <source>
        <dbReference type="EMBL" id="KAF9467124.1"/>
    </source>
</evidence>
<dbReference type="PANTHER" id="PTHR46579">
    <property type="entry name" value="F5/8 TYPE C DOMAIN-CONTAINING PROTEIN-RELATED"/>
    <property type="match status" value="1"/>
</dbReference>
<name>A0A9P6CNM4_9AGAR</name>
<dbReference type="EMBL" id="MU150238">
    <property type="protein sequence ID" value="KAF9467124.1"/>
    <property type="molecule type" value="Genomic_DNA"/>
</dbReference>
<dbReference type="Proteomes" id="UP000807353">
    <property type="component" value="Unassembled WGS sequence"/>
</dbReference>
<sequence length="446" mass="51033">MDLTALNDPDLLLGLWRGTIKCYEPDMRDSWDWKVLVGKVWETHGVTVAMATPYIPSSFGRVPRNPAEKINTGYKAWEYLLYIFGLGPALLRSILPEKYWLNYCKFVRGIHLLYQLKLSPEHIQEGHRLLCEFHLRFEGLYVQRRADRIHFLRHSIHLLTHIAPETIRAGPLSCYAQWIMETAIGNLGDEIRQDKDPYANIAQRGVLRAQINSIVAMMPHVLLSERDATRIPHGARDLGEGYILLQACQPTAIDVSGPEADAIMALWEAKGWPNKDRWPRAVRRWARLRLPNGQLARSCWNESRSLGNLRRTTVVKVSYTFCAVDCSIFAEVQYFFRLTFGDEVHSLAVVSVFSSPDCNLLHQSFQTVYACHYQGANALLAIDIKQIQSVVSMIPYFKVTPDGELKTPETEYFLMEKMGLDVTLLLGEEEEDEGPDEDDMYADELR</sequence>
<comment type="caution">
    <text evidence="1">The sequence shown here is derived from an EMBL/GenBank/DDBJ whole genome shotgun (WGS) entry which is preliminary data.</text>
</comment>
<gene>
    <name evidence="1" type="ORF">BDZ94DRAFT_1156507</name>
</gene>
<dbReference type="AlphaFoldDB" id="A0A9P6CNM4"/>
<keyword evidence="2" id="KW-1185">Reference proteome</keyword>
<protein>
    <submittedName>
        <fullName evidence="1">Uncharacterized protein</fullName>
    </submittedName>
</protein>
<dbReference type="OrthoDB" id="2669721at2759"/>
<reference evidence="1" key="1">
    <citation type="submission" date="2020-11" db="EMBL/GenBank/DDBJ databases">
        <authorList>
            <consortium name="DOE Joint Genome Institute"/>
            <person name="Ahrendt S."/>
            <person name="Riley R."/>
            <person name="Andreopoulos W."/>
            <person name="Labutti K."/>
            <person name="Pangilinan J."/>
            <person name="Ruiz-Duenas F.J."/>
            <person name="Barrasa J.M."/>
            <person name="Sanchez-Garcia M."/>
            <person name="Camarero S."/>
            <person name="Miyauchi S."/>
            <person name="Serrano A."/>
            <person name="Linde D."/>
            <person name="Babiker R."/>
            <person name="Drula E."/>
            <person name="Ayuso-Fernandez I."/>
            <person name="Pacheco R."/>
            <person name="Padilla G."/>
            <person name="Ferreira P."/>
            <person name="Barriuso J."/>
            <person name="Kellner H."/>
            <person name="Castanera R."/>
            <person name="Alfaro M."/>
            <person name="Ramirez L."/>
            <person name="Pisabarro A.G."/>
            <person name="Kuo A."/>
            <person name="Tritt A."/>
            <person name="Lipzen A."/>
            <person name="He G."/>
            <person name="Yan M."/>
            <person name="Ng V."/>
            <person name="Cullen D."/>
            <person name="Martin F."/>
            <person name="Rosso M.-N."/>
            <person name="Henrissat B."/>
            <person name="Hibbett D."/>
            <person name="Martinez A.T."/>
            <person name="Grigoriev I.V."/>
        </authorList>
    </citation>
    <scope>NUCLEOTIDE SEQUENCE</scope>
    <source>
        <strain evidence="1">CBS 247.69</strain>
    </source>
</reference>